<dbReference type="GO" id="GO:0008270">
    <property type="term" value="F:zinc ion binding"/>
    <property type="evidence" value="ECO:0007669"/>
    <property type="project" value="UniProtKB-KW"/>
</dbReference>
<evidence type="ECO:0000259" key="2">
    <source>
        <dbReference type="PROSITE" id="PS50966"/>
    </source>
</evidence>
<protein>
    <recommendedName>
        <fullName evidence="2">SWIM-type domain-containing protein</fullName>
    </recommendedName>
</protein>
<organism evidence="3 4">
    <name type="scientific">Anaerobutyricum hallii</name>
    <dbReference type="NCBI Taxonomy" id="39488"/>
    <lineage>
        <taxon>Bacteria</taxon>
        <taxon>Bacillati</taxon>
        <taxon>Bacillota</taxon>
        <taxon>Clostridia</taxon>
        <taxon>Lachnospirales</taxon>
        <taxon>Lachnospiraceae</taxon>
        <taxon>Anaerobutyricum</taxon>
    </lineage>
</organism>
<keyword evidence="1" id="KW-0862">Zinc</keyword>
<sequence length="120" mass="13940">MINIISKRELSNSVIYELDDNILRSNIISILKMFENGKHKFGECSCSTWDEDGHVMRPCFHSIDELEKLKEYPSPDMSFNVDYVNSDTGKYSYTISASTNNNIITFFIDNKKMLIFLSFM</sequence>
<keyword evidence="1" id="KW-0479">Metal-binding</keyword>
<dbReference type="EMBL" id="QSOE01000215">
    <property type="protein sequence ID" value="RGI74879.1"/>
    <property type="molecule type" value="Genomic_DNA"/>
</dbReference>
<dbReference type="Proteomes" id="UP000262524">
    <property type="component" value="Unassembled WGS sequence"/>
</dbReference>
<evidence type="ECO:0000313" key="4">
    <source>
        <dbReference type="Proteomes" id="UP000262524"/>
    </source>
</evidence>
<proteinExistence type="predicted"/>
<comment type="caution">
    <text evidence="3">The sequence shown here is derived from an EMBL/GenBank/DDBJ whole genome shotgun (WGS) entry which is preliminary data.</text>
</comment>
<dbReference type="AlphaFoldDB" id="A0A374MTV1"/>
<dbReference type="PROSITE" id="PS50966">
    <property type="entry name" value="ZF_SWIM"/>
    <property type="match status" value="1"/>
</dbReference>
<feature type="non-terminal residue" evidence="3">
    <location>
        <position position="120"/>
    </location>
</feature>
<dbReference type="RefSeq" id="WP_148708146.1">
    <property type="nucleotide sequence ID" value="NZ_QSOE01000215.1"/>
</dbReference>
<dbReference type="InterPro" id="IPR007527">
    <property type="entry name" value="Znf_SWIM"/>
</dbReference>
<accession>A0A374MTV1</accession>
<name>A0A374MTV1_9FIRM</name>
<reference evidence="3 4" key="1">
    <citation type="submission" date="2018-08" db="EMBL/GenBank/DDBJ databases">
        <title>A genome reference for cultivated species of the human gut microbiota.</title>
        <authorList>
            <person name="Zou Y."/>
            <person name="Xue W."/>
            <person name="Luo G."/>
        </authorList>
    </citation>
    <scope>NUCLEOTIDE SEQUENCE [LARGE SCALE GENOMIC DNA]</scope>
    <source>
        <strain evidence="3 4">TM10-1AC</strain>
    </source>
</reference>
<feature type="domain" description="SWIM-type" evidence="2">
    <location>
        <begin position="29"/>
        <end position="70"/>
    </location>
</feature>
<keyword evidence="1" id="KW-0863">Zinc-finger</keyword>
<evidence type="ECO:0000313" key="3">
    <source>
        <dbReference type="EMBL" id="RGI74879.1"/>
    </source>
</evidence>
<evidence type="ECO:0000256" key="1">
    <source>
        <dbReference type="PROSITE-ProRule" id="PRU00325"/>
    </source>
</evidence>
<gene>
    <name evidence="3" type="ORF">DXD91_15910</name>
</gene>